<reference evidence="2 3" key="1">
    <citation type="journal article" date="2018" name="Biotechnol. Adv.">
        <title>Improved genomic resources and new bioinformatic workflow for the carcinogenic parasite Clonorchis sinensis: Biotechnological implications.</title>
        <authorList>
            <person name="Wang D."/>
            <person name="Korhonen P.K."/>
            <person name="Gasser R.B."/>
            <person name="Young N.D."/>
        </authorList>
    </citation>
    <scope>NUCLEOTIDE SEQUENCE [LARGE SCALE GENOMIC DNA]</scope>
    <source>
        <strain evidence="2">Cs-k2</strain>
    </source>
</reference>
<dbReference type="AlphaFoldDB" id="A0A8T1MK86"/>
<dbReference type="EMBL" id="NIRI02000042">
    <property type="protein sequence ID" value="KAG5449797.1"/>
    <property type="molecule type" value="Genomic_DNA"/>
</dbReference>
<dbReference type="Proteomes" id="UP000286415">
    <property type="component" value="Unassembled WGS sequence"/>
</dbReference>
<evidence type="ECO:0000313" key="3">
    <source>
        <dbReference type="Proteomes" id="UP000286415"/>
    </source>
</evidence>
<dbReference type="OrthoDB" id="6287436at2759"/>
<accession>A0A8T1MK86</accession>
<keyword evidence="3" id="KW-1185">Reference proteome</keyword>
<feature type="transmembrane region" description="Helical" evidence="1">
    <location>
        <begin position="373"/>
        <end position="394"/>
    </location>
</feature>
<evidence type="ECO:0000313" key="2">
    <source>
        <dbReference type="EMBL" id="KAG5449797.1"/>
    </source>
</evidence>
<name>A0A8T1MK86_CLOSI</name>
<keyword evidence="1" id="KW-0472">Membrane</keyword>
<keyword evidence="1" id="KW-0812">Transmembrane</keyword>
<keyword evidence="1" id="KW-1133">Transmembrane helix</keyword>
<proteinExistence type="predicted"/>
<evidence type="ECO:0000256" key="1">
    <source>
        <dbReference type="SAM" id="Phobius"/>
    </source>
</evidence>
<gene>
    <name evidence="2" type="ORF">CSKR_100570</name>
</gene>
<organism evidence="2 3">
    <name type="scientific">Clonorchis sinensis</name>
    <name type="common">Chinese liver fluke</name>
    <dbReference type="NCBI Taxonomy" id="79923"/>
    <lineage>
        <taxon>Eukaryota</taxon>
        <taxon>Metazoa</taxon>
        <taxon>Spiralia</taxon>
        <taxon>Lophotrochozoa</taxon>
        <taxon>Platyhelminthes</taxon>
        <taxon>Trematoda</taxon>
        <taxon>Digenea</taxon>
        <taxon>Opisthorchiida</taxon>
        <taxon>Opisthorchiata</taxon>
        <taxon>Opisthorchiidae</taxon>
        <taxon>Clonorchis</taxon>
    </lineage>
</organism>
<sequence length="425" mass="48456">MPKNLRQLKTGSTLTGWYLQRNESLLDQIVSFNTFFSLKALQPDYAVILRDPGIVRLVTKLALFGNRHECSQKAQFTRMQTFKPEEEPKMSIEDRVTEHVALALMYGSFPDDEMPTNIKGKTKDLCSKSLSSRSWAIIMVYANIGPVLYSIGKTLVNALLFEGSPQNLSSVLQAVDPSGSIPTEDKLLILRLSKNQNPPPEFEQILAQNLLTVELVGRSYNKHRENHENMPEPALFEFPLPNDFSLYVWLFQSVCESATYFTAFTPTPTKANFFDECEPLRISSQLSPTFRHLMRCPQISTSRNPDDITTDLFTFAGRTFYKSRKNGTSAVVLIPHLLIHQNNRNSSEVHLELSLDHEHTVWVTHNDVSIHSLYFIIAFIMFVSYGTIHQLHIFSNNRWTRGQTVALAVVCIFPQLSSQYVDQFI</sequence>
<reference evidence="2 3" key="2">
    <citation type="journal article" date="2021" name="Genomics">
        <title>High-quality reference genome for Clonorchis sinensis.</title>
        <authorList>
            <person name="Young N.D."/>
            <person name="Stroehlein A.J."/>
            <person name="Kinkar L."/>
            <person name="Wang T."/>
            <person name="Sohn W.M."/>
            <person name="Chang B.C.H."/>
            <person name="Kaur P."/>
            <person name="Weisz D."/>
            <person name="Dudchenko O."/>
            <person name="Aiden E.L."/>
            <person name="Korhonen P.K."/>
            <person name="Gasser R.B."/>
        </authorList>
    </citation>
    <scope>NUCLEOTIDE SEQUENCE [LARGE SCALE GENOMIC DNA]</scope>
    <source>
        <strain evidence="2">Cs-k2</strain>
    </source>
</reference>
<protein>
    <submittedName>
        <fullName evidence="2">Uncharacterized protein</fullName>
    </submittedName>
</protein>
<comment type="caution">
    <text evidence="2">The sequence shown here is derived from an EMBL/GenBank/DDBJ whole genome shotgun (WGS) entry which is preliminary data.</text>
</comment>